<dbReference type="FunFam" id="1.10.3730.20:FF:000001">
    <property type="entry name" value="Quaternary ammonium compound resistance transporter SugE"/>
    <property type="match status" value="1"/>
</dbReference>
<evidence type="ECO:0000256" key="8">
    <source>
        <dbReference type="ARBA" id="ARBA00039168"/>
    </source>
</evidence>
<dbReference type="InterPro" id="IPR045324">
    <property type="entry name" value="Small_multidrug_res"/>
</dbReference>
<organism evidence="11 12">
    <name type="scientific">Frigidibacter mobilis</name>
    <dbReference type="NCBI Taxonomy" id="1335048"/>
    <lineage>
        <taxon>Bacteria</taxon>
        <taxon>Pseudomonadati</taxon>
        <taxon>Pseudomonadota</taxon>
        <taxon>Alphaproteobacteria</taxon>
        <taxon>Rhodobacterales</taxon>
        <taxon>Paracoccaceae</taxon>
        <taxon>Frigidibacter</taxon>
    </lineage>
</organism>
<gene>
    <name evidence="11" type="ORF">AKL17_0180</name>
</gene>
<keyword evidence="6 10" id="KW-0472">Membrane</keyword>
<dbReference type="AlphaFoldDB" id="A0A159YY97"/>
<dbReference type="NCBIfam" id="NF008512">
    <property type="entry name" value="PRK11431.1"/>
    <property type="match status" value="1"/>
</dbReference>
<evidence type="ECO:0000256" key="6">
    <source>
        <dbReference type="ARBA" id="ARBA00023136"/>
    </source>
</evidence>
<reference evidence="11 12" key="1">
    <citation type="submission" date="2015-09" db="EMBL/GenBank/DDBJ databases">
        <title>Complete genome sequence of Defluviimonas alba cai42t isolated from an oilfield in Xinjiang.</title>
        <authorList>
            <person name="Geng S."/>
            <person name="Pan X."/>
            <person name="Wu X."/>
        </authorList>
    </citation>
    <scope>NUCLEOTIDE SEQUENCE [LARGE SCALE GENOMIC DNA]</scope>
    <source>
        <strain evidence="12">cai42</strain>
    </source>
</reference>
<dbReference type="EMBL" id="CP012661">
    <property type="protein sequence ID" value="AMY67442.1"/>
    <property type="molecule type" value="Genomic_DNA"/>
</dbReference>
<proteinExistence type="inferred from homology"/>
<dbReference type="InterPro" id="IPR037185">
    <property type="entry name" value="EmrE-like"/>
</dbReference>
<dbReference type="OrthoDB" id="9808638at2"/>
<dbReference type="Gene3D" id="1.10.3730.20">
    <property type="match status" value="1"/>
</dbReference>
<dbReference type="Pfam" id="PF00893">
    <property type="entry name" value="Multi_Drug_Res"/>
    <property type="match status" value="1"/>
</dbReference>
<evidence type="ECO:0000256" key="1">
    <source>
        <dbReference type="ARBA" id="ARBA00004651"/>
    </source>
</evidence>
<dbReference type="GO" id="GO:1990961">
    <property type="term" value="P:xenobiotic detoxification by transmembrane export across the plasma membrane"/>
    <property type="evidence" value="ECO:0007669"/>
    <property type="project" value="UniProtKB-ARBA"/>
</dbReference>
<dbReference type="GO" id="GO:0022857">
    <property type="term" value="F:transmembrane transporter activity"/>
    <property type="evidence" value="ECO:0007669"/>
    <property type="project" value="InterPro"/>
</dbReference>
<keyword evidence="2" id="KW-0813">Transport</keyword>
<evidence type="ECO:0000256" key="10">
    <source>
        <dbReference type="SAM" id="Phobius"/>
    </source>
</evidence>
<evidence type="ECO:0000256" key="7">
    <source>
        <dbReference type="ARBA" id="ARBA00038151"/>
    </source>
</evidence>
<keyword evidence="3" id="KW-1003">Cell membrane</keyword>
<dbReference type="PANTHER" id="PTHR30561">
    <property type="entry name" value="SMR FAMILY PROTON-DEPENDENT DRUG EFFLUX TRANSPORTER SUGE"/>
    <property type="match status" value="1"/>
</dbReference>
<keyword evidence="12" id="KW-1185">Reference proteome</keyword>
<evidence type="ECO:0000256" key="9">
    <source>
        <dbReference type="RuleBase" id="RU003942"/>
    </source>
</evidence>
<dbReference type="PATRIC" id="fig|1335048.3.peg.189"/>
<evidence type="ECO:0000256" key="4">
    <source>
        <dbReference type="ARBA" id="ARBA00022692"/>
    </source>
</evidence>
<evidence type="ECO:0000256" key="5">
    <source>
        <dbReference type="ARBA" id="ARBA00022989"/>
    </source>
</evidence>
<evidence type="ECO:0000256" key="2">
    <source>
        <dbReference type="ARBA" id="ARBA00022448"/>
    </source>
</evidence>
<evidence type="ECO:0000313" key="11">
    <source>
        <dbReference type="EMBL" id="AMY67442.1"/>
    </source>
</evidence>
<dbReference type="InterPro" id="IPR000390">
    <property type="entry name" value="Small_drug/metabolite_transptr"/>
</dbReference>
<keyword evidence="5 10" id="KW-1133">Transmembrane helix</keyword>
<dbReference type="KEGG" id="daa:AKL17_0180"/>
<protein>
    <recommendedName>
        <fullName evidence="8">Guanidinium exporter</fullName>
    </recommendedName>
</protein>
<keyword evidence="4 9" id="KW-0812">Transmembrane</keyword>
<evidence type="ECO:0000256" key="3">
    <source>
        <dbReference type="ARBA" id="ARBA00022475"/>
    </source>
</evidence>
<accession>A0A159YY97</accession>
<feature type="transmembrane region" description="Helical" evidence="10">
    <location>
        <begin position="30"/>
        <end position="50"/>
    </location>
</feature>
<dbReference type="PANTHER" id="PTHR30561:SF0">
    <property type="entry name" value="GUANIDINIUM EXPORTER"/>
    <property type="match status" value="1"/>
</dbReference>
<dbReference type="SUPFAM" id="SSF103481">
    <property type="entry name" value="Multidrug resistance efflux transporter EmrE"/>
    <property type="match status" value="1"/>
</dbReference>
<dbReference type="STRING" id="1335048.AKL17_0180"/>
<dbReference type="RefSeq" id="WP_066808678.1">
    <property type="nucleotide sequence ID" value="NZ_CP012661.1"/>
</dbReference>
<comment type="similarity">
    <text evidence="7">Belongs to the drug/metabolite transporter (DMT) superfamily. Small multidrug resistance (SMR) (TC 2.A.7.1) family. Gdx/SugE subfamily.</text>
</comment>
<dbReference type="Proteomes" id="UP000076128">
    <property type="component" value="Chromosome"/>
</dbReference>
<feature type="transmembrane region" description="Helical" evidence="10">
    <location>
        <begin position="62"/>
        <end position="81"/>
    </location>
</feature>
<name>A0A159YY97_9RHOB</name>
<dbReference type="GO" id="GO:0005886">
    <property type="term" value="C:plasma membrane"/>
    <property type="evidence" value="ECO:0007669"/>
    <property type="project" value="UniProtKB-SubCell"/>
</dbReference>
<evidence type="ECO:0000313" key="12">
    <source>
        <dbReference type="Proteomes" id="UP000076128"/>
    </source>
</evidence>
<comment type="subcellular location">
    <subcellularLocation>
        <location evidence="1 9">Cell membrane</location>
        <topology evidence="1 9">Multi-pass membrane protein</topology>
    </subcellularLocation>
</comment>
<sequence length="106" mass="10913">MPASPWVLVLIAGLLEVAWALGLKWSDGFTRLLPTTLTILGALASFFLLAQAMKSLPVGTAYAVWTGIGALGTATLGMALFGEPATLMRMAGVALIVSGIIALKLA</sequence>